<organism evidence="2 3">
    <name type="scientific">Rhizopus microsporus</name>
    <dbReference type="NCBI Taxonomy" id="58291"/>
    <lineage>
        <taxon>Eukaryota</taxon>
        <taxon>Fungi</taxon>
        <taxon>Fungi incertae sedis</taxon>
        <taxon>Mucoromycota</taxon>
        <taxon>Mucoromycotina</taxon>
        <taxon>Mucoromycetes</taxon>
        <taxon>Mucorales</taxon>
        <taxon>Mucorineae</taxon>
        <taxon>Rhizopodaceae</taxon>
        <taxon>Rhizopus</taxon>
    </lineage>
</organism>
<reference evidence="2 3" key="1">
    <citation type="journal article" date="2016" name="Proc. Natl. Acad. Sci. U.S.A.">
        <title>Lipid metabolic changes in an early divergent fungus govern the establishment of a mutualistic symbiosis with endobacteria.</title>
        <authorList>
            <person name="Lastovetsky O.A."/>
            <person name="Gaspar M.L."/>
            <person name="Mondo S.J."/>
            <person name="LaButti K.M."/>
            <person name="Sandor L."/>
            <person name="Grigoriev I.V."/>
            <person name="Henry S.A."/>
            <person name="Pawlowska T.E."/>
        </authorList>
    </citation>
    <scope>NUCLEOTIDE SEQUENCE [LARGE SCALE GENOMIC DNA]</scope>
    <source>
        <strain evidence="2 3">ATCC 11559</strain>
    </source>
</reference>
<dbReference type="EMBL" id="KV921425">
    <property type="protein sequence ID" value="ORE15421.1"/>
    <property type="molecule type" value="Genomic_DNA"/>
</dbReference>
<dbReference type="Proteomes" id="UP000242381">
    <property type="component" value="Unassembled WGS sequence"/>
</dbReference>
<evidence type="ECO:0000313" key="2">
    <source>
        <dbReference type="EMBL" id="ORE15421.1"/>
    </source>
</evidence>
<dbReference type="AlphaFoldDB" id="A0A1X0RU52"/>
<evidence type="ECO:0000313" key="3">
    <source>
        <dbReference type="Proteomes" id="UP000242381"/>
    </source>
</evidence>
<protein>
    <submittedName>
        <fullName evidence="2">Uncharacterized protein</fullName>
    </submittedName>
</protein>
<proteinExistence type="predicted"/>
<gene>
    <name evidence="2" type="ORF">BCV71DRAFT_266598</name>
    <name evidence="1" type="ORF">BCV71DRAFT_268081</name>
</gene>
<accession>A0A1X0RU52</accession>
<name>A0A1X0RU52_RHIZD</name>
<evidence type="ECO:0000313" key="1">
    <source>
        <dbReference type="EMBL" id="ORE13713.1"/>
    </source>
</evidence>
<dbReference type="EMBL" id="KV921515">
    <property type="protein sequence ID" value="ORE13713.1"/>
    <property type="molecule type" value="Genomic_DNA"/>
</dbReference>
<sequence>MRLQPIVGGHGNGVCMNLFNPVVLIICASLATIGFTAPASPASPASPGVP</sequence>